<keyword evidence="8 12" id="KW-1133">Transmembrane helix</keyword>
<evidence type="ECO:0000256" key="11">
    <source>
        <dbReference type="SAM" id="MobiDB-lite"/>
    </source>
</evidence>
<dbReference type="Proteomes" id="UP000030161">
    <property type="component" value="Unassembled WGS sequence"/>
</dbReference>
<keyword evidence="6 12" id="KW-0812">Transmembrane</keyword>
<dbReference type="SUPFAM" id="SSF143865">
    <property type="entry name" value="CorA soluble domain-like"/>
    <property type="match status" value="1"/>
</dbReference>
<proteinExistence type="inferred from homology"/>
<dbReference type="FunFam" id="3.30.460.20:FF:000003">
    <property type="entry name" value="Magnesium transporter ALR1"/>
    <property type="match status" value="1"/>
</dbReference>
<feature type="transmembrane region" description="Helical" evidence="12">
    <location>
        <begin position="862"/>
        <end position="887"/>
    </location>
</feature>
<evidence type="ECO:0000256" key="6">
    <source>
        <dbReference type="ARBA" id="ARBA00022692"/>
    </source>
</evidence>
<feature type="region of interest" description="Disordered" evidence="11">
    <location>
        <begin position="242"/>
        <end position="279"/>
    </location>
</feature>
<evidence type="ECO:0000256" key="9">
    <source>
        <dbReference type="ARBA" id="ARBA00023136"/>
    </source>
</evidence>
<evidence type="ECO:0000313" key="13">
    <source>
        <dbReference type="EMBL" id="KGR12627.1"/>
    </source>
</evidence>
<dbReference type="GO" id="GO:0015095">
    <property type="term" value="F:magnesium ion transmembrane transporter activity"/>
    <property type="evidence" value="ECO:0007669"/>
    <property type="project" value="InterPro"/>
</dbReference>
<keyword evidence="9 12" id="KW-0472">Membrane</keyword>
<sequence length="935" mass="103971">MSDSESYYQNSTTNQPIPRSDEVLDDHRNQITNDCAISDSEDELELKPELESEVAKSEKQQQQQQQHHQEITSDNAKPLTRKSGSSIKKKSNLTDKDRITNPMSLSGGDDTINSGHKNRNYNMSSLRKDFYLKDNTDDNSTNNHTHLAIPIPIPIPTPIITNANKSRRKSQLENLPPLIKKKTIGRNNSNNFENDLVSPMTKMKTNDSEDITNTTSTTANHMKLGIGATTLGVGTGTTATATATATAGGGGRRPSRSSIDSEADSHASRSSQETEEDVCFPMVGDHIRVNGIDFDEIDEFIREEREEAYLQKQMIAKNISRIDEFQNLSKTNTTSGASRHPYHHHSNNNKKNNGGDGSGGSSMAALKYTPKNILKKTLSRFEFTHENSSSSEEIYELKTKQQPPYKYDDQLSLTSSTSSTSGSGSGSGQVKFGGARISDGINGGSLPDRFSLFHSESEETIHAPDIPSLVSPGQSVRDLFRNGEETWWLDCTCPTDSEMKMLAKAFGIHPLTAEDIRMQETREKVELFKSYYFVCFHTFEADKESEDYLEPINVYIVVFHDGILTFHFSPISHPANVRRRVRQLRDYVDVSADWLCYALIDEITDGFAPVIHGIEYEADAIEDAVFTARDTDFSSMLQRIGESRRKVMTLMRLLSGKADVIKMFAKRCQEEANSSSGYYQRQYNLQQQQQQQAPPPPPPNPIITSPINSTLNLNSLGTSTGGGVGVGGINFGPNPTGNNTNTNTNTTGSPSPPQQQQQHGITNKSFPIPDARPRADIALYLGDIQDHIITMFQNLLAYEKIFSRSHSNYLAQLQVESFNSNNKITEMFSKITLIGTMLVPLNLVTGLFGMNVRVPGEGGKNLGWFFGIVGVLIFIIIGSFIFAQWWLKKLNNSIEGQNNGNRPIFNHSSRRSIRSLGLKKHGGNKSIISFPNKYE</sequence>
<evidence type="ECO:0000256" key="8">
    <source>
        <dbReference type="ARBA" id="ARBA00022989"/>
    </source>
</evidence>
<dbReference type="InterPro" id="IPR045861">
    <property type="entry name" value="CorA_cytoplasmic_dom"/>
</dbReference>
<feature type="compositionally biased region" description="Polar residues" evidence="11">
    <location>
        <begin position="1"/>
        <end position="17"/>
    </location>
</feature>
<dbReference type="EMBL" id="AJIX01000015">
    <property type="protein sequence ID" value="KGR12627.1"/>
    <property type="molecule type" value="Genomic_DNA"/>
</dbReference>
<dbReference type="GO" id="GO:0010961">
    <property type="term" value="P:intracellular magnesium ion homeostasis"/>
    <property type="evidence" value="ECO:0007669"/>
    <property type="project" value="TreeGrafter"/>
</dbReference>
<dbReference type="InterPro" id="IPR044089">
    <property type="entry name" value="Alr1-like"/>
</dbReference>
<evidence type="ECO:0000256" key="3">
    <source>
        <dbReference type="ARBA" id="ARBA00009765"/>
    </source>
</evidence>
<feature type="region of interest" description="Disordered" evidence="11">
    <location>
        <begin position="685"/>
        <end position="766"/>
    </location>
</feature>
<evidence type="ECO:0000256" key="5">
    <source>
        <dbReference type="ARBA" id="ARBA00022475"/>
    </source>
</evidence>
<feature type="compositionally biased region" description="Low complexity" evidence="11">
    <location>
        <begin position="411"/>
        <end position="422"/>
    </location>
</feature>
<feature type="compositionally biased region" description="Low complexity" evidence="11">
    <location>
        <begin position="708"/>
        <end position="718"/>
    </location>
</feature>
<dbReference type="SUPFAM" id="SSF144083">
    <property type="entry name" value="Magnesium transport protein CorA, transmembrane region"/>
    <property type="match status" value="1"/>
</dbReference>
<feature type="compositionally biased region" description="Gly residues" evidence="11">
    <location>
        <begin position="719"/>
        <end position="730"/>
    </location>
</feature>
<dbReference type="PANTHER" id="PTHR21535">
    <property type="entry name" value="MAGNESIUM AND COBALT TRANSPORT PROTEIN/MITOCHONDRIAL IMPORT INNER MEMBRANE TRANSLOCASE SUBUNIT TIM8"/>
    <property type="match status" value="1"/>
</dbReference>
<feature type="region of interest" description="Disordered" evidence="11">
    <location>
        <begin position="331"/>
        <end position="364"/>
    </location>
</feature>
<dbReference type="GO" id="GO:0012505">
    <property type="term" value="C:endomembrane system"/>
    <property type="evidence" value="ECO:0007669"/>
    <property type="project" value="UniProtKB-SubCell"/>
</dbReference>
<evidence type="ECO:0000256" key="1">
    <source>
        <dbReference type="ARBA" id="ARBA00004127"/>
    </source>
</evidence>
<dbReference type="AlphaFoldDB" id="A0AB34PTX7"/>
<dbReference type="CDD" id="cd12829">
    <property type="entry name" value="Alr1p-like"/>
    <property type="match status" value="1"/>
</dbReference>
<comment type="subcellular location">
    <subcellularLocation>
        <location evidence="2">Cell membrane</location>
    </subcellularLocation>
    <subcellularLocation>
        <location evidence="1">Endomembrane system</location>
        <topology evidence="1">Multi-pass membrane protein</topology>
    </subcellularLocation>
</comment>
<accession>A0AB34PTX7</accession>
<keyword evidence="7" id="KW-0460">Magnesium</keyword>
<evidence type="ECO:0000256" key="2">
    <source>
        <dbReference type="ARBA" id="ARBA00004236"/>
    </source>
</evidence>
<evidence type="ECO:0000313" key="14">
    <source>
        <dbReference type="Proteomes" id="UP000030161"/>
    </source>
</evidence>
<feature type="region of interest" description="Disordered" evidence="11">
    <location>
        <begin position="406"/>
        <end position="436"/>
    </location>
</feature>
<dbReference type="InterPro" id="IPR045863">
    <property type="entry name" value="CorA_TM1_TM2"/>
</dbReference>
<reference evidence="13 14" key="1">
    <citation type="submission" date="2013-12" db="EMBL/GenBank/DDBJ databases">
        <title>The Genome Sequence of Candida albicans P78048.</title>
        <authorList>
            <consortium name="The Broad Institute Genome Sequencing Platform"/>
            <consortium name="The Broad Institute Genome Sequencing Center for Infectious Disease"/>
            <person name="Cuomo C."/>
            <person name="Bennett R."/>
            <person name="Hirakawa M."/>
            <person name="Noverr M."/>
            <person name="Mitchell A."/>
            <person name="Young S.K."/>
            <person name="Zeng Q."/>
            <person name="Gargeya S."/>
            <person name="Fitzgerald M."/>
            <person name="Abouelleil A."/>
            <person name="Alvarado L."/>
            <person name="Berlin A.M."/>
            <person name="Chapman S.B."/>
            <person name="Dewar J."/>
            <person name="Goldberg J."/>
            <person name="Griggs A."/>
            <person name="Gujja S."/>
            <person name="Hansen M."/>
            <person name="Howarth C."/>
            <person name="Imamovic A."/>
            <person name="Larimer J."/>
            <person name="McCowan C."/>
            <person name="Murphy C."/>
            <person name="Pearson M."/>
            <person name="Priest M."/>
            <person name="Roberts A."/>
            <person name="Saif S."/>
            <person name="Shea T."/>
            <person name="Sykes S."/>
            <person name="Wortman J."/>
            <person name="Nusbaum C."/>
            <person name="Birren B."/>
        </authorList>
    </citation>
    <scope>NUCLEOTIDE SEQUENCE [LARGE SCALE GENOMIC DNA]</scope>
    <source>
        <strain evidence="13 14">P78048</strain>
    </source>
</reference>
<dbReference type="PANTHER" id="PTHR21535:SF55">
    <property type="entry name" value="MAGNESIUM TRANSPORTER ALR1-RELATED"/>
    <property type="match status" value="1"/>
</dbReference>
<comment type="caution">
    <text evidence="13">The sequence shown here is derived from an EMBL/GenBank/DDBJ whole genome shotgun (WGS) entry which is preliminary data.</text>
</comment>
<comment type="similarity">
    <text evidence="3">Belongs to the CorA metal ion transporter (MIT) (TC 1.A.35) family.</text>
</comment>
<evidence type="ECO:0000256" key="12">
    <source>
        <dbReference type="SAM" id="Phobius"/>
    </source>
</evidence>
<protein>
    <submittedName>
        <fullName evidence="13">Magnesium transporter</fullName>
    </submittedName>
</protein>
<evidence type="ECO:0000256" key="4">
    <source>
        <dbReference type="ARBA" id="ARBA00022448"/>
    </source>
</evidence>
<evidence type="ECO:0000256" key="10">
    <source>
        <dbReference type="ARBA" id="ARBA00053197"/>
    </source>
</evidence>
<feature type="compositionally biased region" description="Basic and acidic residues" evidence="11">
    <location>
        <begin position="19"/>
        <end position="29"/>
    </location>
</feature>
<comment type="function">
    <text evidence="10">Plasma membrane magnesium transporter.</text>
</comment>
<feature type="compositionally biased region" description="Low complexity" evidence="11">
    <location>
        <begin position="732"/>
        <end position="758"/>
    </location>
</feature>
<dbReference type="Gene3D" id="1.20.58.340">
    <property type="entry name" value="Magnesium transport protein CorA, transmembrane region"/>
    <property type="match status" value="2"/>
</dbReference>
<dbReference type="InterPro" id="IPR002523">
    <property type="entry name" value="MgTranspt_CorA/ZnTranspt_ZntB"/>
</dbReference>
<feature type="compositionally biased region" description="Basic and acidic residues" evidence="11">
    <location>
        <begin position="45"/>
        <end position="59"/>
    </location>
</feature>
<dbReference type="FunFam" id="1.20.58.340:FF:000008">
    <property type="entry name" value="CorA family metal ion transporter"/>
    <property type="match status" value="1"/>
</dbReference>
<gene>
    <name evidence="13" type="ORF">MG3_02710</name>
</gene>
<evidence type="ECO:0000256" key="7">
    <source>
        <dbReference type="ARBA" id="ARBA00022842"/>
    </source>
</evidence>
<feature type="transmembrane region" description="Helical" evidence="12">
    <location>
        <begin position="827"/>
        <end position="850"/>
    </location>
</feature>
<name>A0AB34PTX7_CANAX</name>
<feature type="region of interest" description="Disordered" evidence="11">
    <location>
        <begin position="1"/>
        <end position="121"/>
    </location>
</feature>
<dbReference type="Gene3D" id="3.30.460.20">
    <property type="entry name" value="CorA soluble domain-like"/>
    <property type="match status" value="1"/>
</dbReference>
<keyword evidence="5" id="KW-1003">Cell membrane</keyword>
<dbReference type="GO" id="GO:0005886">
    <property type="term" value="C:plasma membrane"/>
    <property type="evidence" value="ECO:0007669"/>
    <property type="project" value="UniProtKB-SubCell"/>
</dbReference>
<keyword evidence="4" id="KW-0813">Transport</keyword>
<organism evidence="13 14">
    <name type="scientific">Candida albicans P78048</name>
    <dbReference type="NCBI Taxonomy" id="1094989"/>
    <lineage>
        <taxon>Eukaryota</taxon>
        <taxon>Fungi</taxon>
        <taxon>Dikarya</taxon>
        <taxon>Ascomycota</taxon>
        <taxon>Saccharomycotina</taxon>
        <taxon>Pichiomycetes</taxon>
        <taxon>Debaryomycetaceae</taxon>
        <taxon>Candida/Lodderomyces clade</taxon>
        <taxon>Candida</taxon>
    </lineage>
</organism>
<dbReference type="Pfam" id="PF01544">
    <property type="entry name" value="CorA"/>
    <property type="match status" value="2"/>
</dbReference>
<feature type="compositionally biased region" description="Polar residues" evidence="11">
    <location>
        <begin position="111"/>
        <end position="121"/>
    </location>
</feature>